<comment type="pathway">
    <text evidence="1">Lipid metabolism.</text>
</comment>
<dbReference type="Proteomes" id="UP001139646">
    <property type="component" value="Unassembled WGS sequence"/>
</dbReference>
<dbReference type="InterPro" id="IPR002123">
    <property type="entry name" value="Plipid/glycerol_acylTrfase"/>
</dbReference>
<dbReference type="PANTHER" id="PTHR37323">
    <property type="entry name" value="GCN5-RELATED N-ACETYLTRANSFERASE"/>
    <property type="match status" value="1"/>
</dbReference>
<evidence type="ECO:0000259" key="11">
    <source>
        <dbReference type="SMART" id="SM00563"/>
    </source>
</evidence>
<dbReference type="PANTHER" id="PTHR37323:SF1">
    <property type="entry name" value="L-ORNITHINE N(ALPHA)-ACYLTRANSFERASE"/>
    <property type="match status" value="1"/>
</dbReference>
<dbReference type="EMBL" id="JAKKSL010000002">
    <property type="protein sequence ID" value="MCI2284413.1"/>
    <property type="molecule type" value="Genomic_DNA"/>
</dbReference>
<gene>
    <name evidence="12" type="ORF">L3081_14755</name>
</gene>
<dbReference type="InterPro" id="IPR016181">
    <property type="entry name" value="Acyl_CoA_acyltransferase"/>
</dbReference>
<dbReference type="Pfam" id="PF19576">
    <property type="entry name" value="Acyltransf_2"/>
    <property type="match status" value="1"/>
</dbReference>
<evidence type="ECO:0000256" key="1">
    <source>
        <dbReference type="ARBA" id="ARBA00005189"/>
    </source>
</evidence>
<evidence type="ECO:0000313" key="12">
    <source>
        <dbReference type="EMBL" id="MCI2284413.1"/>
    </source>
</evidence>
<keyword evidence="5 12" id="KW-0012">Acyltransferase</keyword>
<dbReference type="GO" id="GO:0016746">
    <property type="term" value="F:acyltransferase activity"/>
    <property type="evidence" value="ECO:0007669"/>
    <property type="project" value="UniProtKB-KW"/>
</dbReference>
<dbReference type="SMART" id="SM00563">
    <property type="entry name" value="PlsC"/>
    <property type="match status" value="1"/>
</dbReference>
<keyword evidence="13" id="KW-1185">Reference proteome</keyword>
<sequence>MNNSNKLLSNLRLSSLAPNTFSGILLKAVSPLLDRLFGIKQLRELYLTNELSGLDKQNFSIKLLESLGVQVSGAQDIISKLPKTGRCIVVCNHPYGMVEGVIIAQLLTSYREDTKVMANIGLQIFKEIEDYFIFANPLKPKAAINTSAIKKCFNHVKNEGLLVIFPAGRVSFYQADKQRITDGDWNRLAVQIANKTQTPILPVYISGTNSQLFHQMGRIYYRFRLLMLAREMLKLQQHEITLKTNSLIQPKQLNEFDSIDKMNDFLRLQCYLNDEKYFTAWQTDDEPTVFEDIIPSASGSILTAELSCLPTEQCLLQFKTFTVYYGYQHQIPVCVQEITRLREVTFRTLNEGSGEPCDTDKFDATYMHLFIFDHKEQEIIGAYRIGQTDLLQQKEGVSQLYLAQIFNFQPEFINQQEPCLEMGRSFIIEKYQNSYYGLLLLWKGIGAFVCQHPRYRTLYGTVSLSKLYDPRSVALIDKVMVSNNQGVQAKAMFNGQLHPEVNDFIDEKPLTLTQLSALVMGIEKDNKDIPILLKQYHKLGAKFHCTGIDVNFNQTPGLLLSVDLPSAPEKLLKLYLGKGKEKYLHEGNKR</sequence>
<evidence type="ECO:0000256" key="7">
    <source>
        <dbReference type="ARBA" id="ARBA00039058"/>
    </source>
</evidence>
<dbReference type="SUPFAM" id="SSF69593">
    <property type="entry name" value="Glycerol-3-phosphate (1)-acyltransferase"/>
    <property type="match status" value="1"/>
</dbReference>
<dbReference type="RefSeq" id="WP_242286846.1">
    <property type="nucleotide sequence ID" value="NZ_JAKKSL010000002.1"/>
</dbReference>
<dbReference type="Pfam" id="PF13444">
    <property type="entry name" value="Acetyltransf_5"/>
    <property type="match status" value="1"/>
</dbReference>
<evidence type="ECO:0000256" key="8">
    <source>
        <dbReference type="ARBA" id="ARBA00039866"/>
    </source>
</evidence>
<evidence type="ECO:0000256" key="4">
    <source>
        <dbReference type="ARBA" id="ARBA00023098"/>
    </source>
</evidence>
<keyword evidence="2" id="KW-0444">Lipid biosynthesis</keyword>
<name>A0ABS9X2D0_9GAMM</name>
<evidence type="ECO:0000256" key="2">
    <source>
        <dbReference type="ARBA" id="ARBA00022516"/>
    </source>
</evidence>
<keyword evidence="3" id="KW-0808">Transferase</keyword>
<evidence type="ECO:0000256" key="9">
    <source>
        <dbReference type="ARBA" id="ARBA00045724"/>
    </source>
</evidence>
<evidence type="ECO:0000313" key="13">
    <source>
        <dbReference type="Proteomes" id="UP001139646"/>
    </source>
</evidence>
<dbReference type="InterPro" id="IPR045746">
    <property type="entry name" value="ACT14924-like_Acyltransf_dom"/>
</dbReference>
<evidence type="ECO:0000256" key="10">
    <source>
        <dbReference type="ARBA" id="ARBA00047785"/>
    </source>
</evidence>
<evidence type="ECO:0000256" key="6">
    <source>
        <dbReference type="ARBA" id="ARBA00038095"/>
    </source>
</evidence>
<evidence type="ECO:0000256" key="5">
    <source>
        <dbReference type="ARBA" id="ARBA00023315"/>
    </source>
</evidence>
<dbReference type="EC" id="2.3.2.30" evidence="7"/>
<keyword evidence="4" id="KW-0443">Lipid metabolism</keyword>
<comment type="caution">
    <text evidence="12">The sequence shown here is derived from an EMBL/GenBank/DDBJ whole genome shotgun (WGS) entry which is preliminary data.</text>
</comment>
<accession>A0ABS9X2D0</accession>
<proteinExistence type="inferred from homology"/>
<dbReference type="CDD" id="cd07986">
    <property type="entry name" value="LPLAT_ACT14924-like"/>
    <property type="match status" value="1"/>
</dbReference>
<reference evidence="12" key="1">
    <citation type="submission" date="2022-01" db="EMBL/GenBank/DDBJ databases">
        <title>Colwellia maritima, isolated from seawater.</title>
        <authorList>
            <person name="Kristyanto S."/>
            <person name="Jung J."/>
            <person name="Jeon C.O."/>
        </authorList>
    </citation>
    <scope>NUCLEOTIDE SEQUENCE</scope>
    <source>
        <strain evidence="12">MSW7</strain>
    </source>
</reference>
<comment type="catalytic activity">
    <reaction evidence="10">
        <text>a (3R)-hydroxyacyl-[ACP] + L-ornithine = a lyso-ornithine lipid + holo-[ACP] + H(+)</text>
        <dbReference type="Rhea" id="RHEA:20633"/>
        <dbReference type="Rhea" id="RHEA-COMP:9685"/>
        <dbReference type="Rhea" id="RHEA-COMP:9945"/>
        <dbReference type="ChEBI" id="CHEBI:15378"/>
        <dbReference type="ChEBI" id="CHEBI:46911"/>
        <dbReference type="ChEBI" id="CHEBI:64479"/>
        <dbReference type="ChEBI" id="CHEBI:78827"/>
        <dbReference type="ChEBI" id="CHEBI:138482"/>
        <dbReference type="EC" id="2.3.2.30"/>
    </reaction>
    <physiologicalReaction direction="left-to-right" evidence="10">
        <dbReference type="Rhea" id="RHEA:20634"/>
    </physiologicalReaction>
</comment>
<comment type="similarity">
    <text evidence="6">Belongs to the acetyltransferase family. OlsB subfamily.</text>
</comment>
<comment type="function">
    <text evidence="9">Catalyzes the first step in the biosynthesis of ornithine lipids, which are phosphorus-free membrane lipids. Catalyzes the 3-hydroxyacyl-acyl carrier protein-dependent acylation of ornithine to form lyso-ornithine lipid (LOL).</text>
</comment>
<organism evidence="12 13">
    <name type="scientific">Colwellia maritima</name>
    <dbReference type="NCBI Taxonomy" id="2912588"/>
    <lineage>
        <taxon>Bacteria</taxon>
        <taxon>Pseudomonadati</taxon>
        <taxon>Pseudomonadota</taxon>
        <taxon>Gammaproteobacteria</taxon>
        <taxon>Alteromonadales</taxon>
        <taxon>Colwelliaceae</taxon>
        <taxon>Colwellia</taxon>
    </lineage>
</organism>
<dbReference type="SUPFAM" id="SSF55729">
    <property type="entry name" value="Acyl-CoA N-acyltransferases (Nat)"/>
    <property type="match status" value="1"/>
</dbReference>
<feature type="domain" description="Phospholipid/glycerol acyltransferase" evidence="11">
    <location>
        <begin position="87"/>
        <end position="208"/>
    </location>
</feature>
<evidence type="ECO:0000256" key="3">
    <source>
        <dbReference type="ARBA" id="ARBA00022679"/>
    </source>
</evidence>
<dbReference type="InterPro" id="IPR052351">
    <property type="entry name" value="Ornithine_N-alpha-AT"/>
</dbReference>
<protein>
    <recommendedName>
        <fullName evidence="8">L-ornithine N(alpha)-acyltransferase</fullName>
        <ecNumber evidence="7">2.3.2.30</ecNumber>
    </recommendedName>
</protein>